<dbReference type="Proteomes" id="UP000256601">
    <property type="component" value="Unassembled WGS sequence"/>
</dbReference>
<feature type="compositionally biased region" description="Basic and acidic residues" evidence="3">
    <location>
        <begin position="826"/>
        <end position="857"/>
    </location>
</feature>
<feature type="compositionally biased region" description="Acidic residues" evidence="3">
    <location>
        <begin position="103"/>
        <end position="126"/>
    </location>
</feature>
<dbReference type="EMBL" id="KZ858958">
    <property type="protein sequence ID" value="RDW27879.1"/>
    <property type="molecule type" value="Genomic_DNA"/>
</dbReference>
<feature type="compositionally biased region" description="Basic and acidic residues" evidence="3">
    <location>
        <begin position="783"/>
        <end position="802"/>
    </location>
</feature>
<comment type="similarity">
    <text evidence="1">Belongs to the SAPS family.</text>
</comment>
<protein>
    <submittedName>
        <fullName evidence="4">SIT4 phosphatase-associated protein-domain-containing protein</fullName>
    </submittedName>
</protein>
<dbReference type="AlphaFoldDB" id="A0A371CC64"/>
<dbReference type="Pfam" id="PF04499">
    <property type="entry name" value="SAPS"/>
    <property type="match status" value="1"/>
</dbReference>
<feature type="region of interest" description="Disordered" evidence="3">
    <location>
        <begin position="701"/>
        <end position="720"/>
    </location>
</feature>
<keyword evidence="2" id="KW-0131">Cell cycle</keyword>
<proteinExistence type="inferred from homology"/>
<organism evidence="4 5">
    <name type="scientific">Yarrowia lipolytica</name>
    <name type="common">Candida lipolytica</name>
    <dbReference type="NCBI Taxonomy" id="4952"/>
    <lineage>
        <taxon>Eukaryota</taxon>
        <taxon>Fungi</taxon>
        <taxon>Dikarya</taxon>
        <taxon>Ascomycota</taxon>
        <taxon>Saccharomycotina</taxon>
        <taxon>Dipodascomycetes</taxon>
        <taxon>Dipodascales</taxon>
        <taxon>Dipodascales incertae sedis</taxon>
        <taxon>Yarrowia</taxon>
    </lineage>
</organism>
<feature type="compositionally biased region" description="Basic and acidic residues" evidence="3">
    <location>
        <begin position="510"/>
        <end position="530"/>
    </location>
</feature>
<feature type="compositionally biased region" description="Acidic residues" evidence="3">
    <location>
        <begin position="76"/>
        <end position="85"/>
    </location>
</feature>
<gene>
    <name evidence="4" type="ORF">B0I71DRAFT_128438</name>
</gene>
<feature type="compositionally biased region" description="Polar residues" evidence="3">
    <location>
        <begin position="752"/>
        <end position="763"/>
    </location>
</feature>
<dbReference type="PANTHER" id="PTHR12634:SF8">
    <property type="entry name" value="FIERY MOUNTAIN, ISOFORM D"/>
    <property type="match status" value="1"/>
</dbReference>
<feature type="compositionally biased region" description="Acidic residues" evidence="3">
    <location>
        <begin position="495"/>
        <end position="509"/>
    </location>
</feature>
<evidence type="ECO:0000256" key="3">
    <source>
        <dbReference type="SAM" id="MobiDB-lite"/>
    </source>
</evidence>
<feature type="region of interest" description="Disordered" evidence="3">
    <location>
        <begin position="725"/>
        <end position="857"/>
    </location>
</feature>
<dbReference type="GO" id="GO:0005634">
    <property type="term" value="C:nucleus"/>
    <property type="evidence" value="ECO:0007669"/>
    <property type="project" value="TreeGrafter"/>
</dbReference>
<feature type="compositionally biased region" description="Basic and acidic residues" evidence="3">
    <location>
        <begin position="86"/>
        <end position="102"/>
    </location>
</feature>
<evidence type="ECO:0000313" key="5">
    <source>
        <dbReference type="Proteomes" id="UP000256601"/>
    </source>
</evidence>
<dbReference type="GO" id="GO:0019888">
    <property type="term" value="F:protein phosphatase regulator activity"/>
    <property type="evidence" value="ECO:0007669"/>
    <property type="project" value="TreeGrafter"/>
</dbReference>
<dbReference type="PANTHER" id="PTHR12634">
    <property type="entry name" value="SIT4 YEAST -ASSOCIATING PROTEIN-RELATED"/>
    <property type="match status" value="1"/>
</dbReference>
<evidence type="ECO:0000313" key="4">
    <source>
        <dbReference type="EMBL" id="RDW27879.1"/>
    </source>
</evidence>
<accession>A0A371CC64</accession>
<feature type="compositionally biased region" description="Acidic residues" evidence="3">
    <location>
        <begin position="725"/>
        <end position="747"/>
    </location>
</feature>
<feature type="compositionally biased region" description="Acidic residues" evidence="3">
    <location>
        <begin position="803"/>
        <end position="825"/>
    </location>
</feature>
<reference evidence="4 5" key="1">
    <citation type="submission" date="2018-07" db="EMBL/GenBank/DDBJ databases">
        <title>Draft Genome Assemblies for Five Robust Yarrowia lipolytica Strains Exhibiting High Lipid Production and Pentose Sugar Utilization and Sugar Alcohol Secretion from Undetoxified Lignocellulosic Biomass Hydrolysates.</title>
        <authorList>
            <consortium name="DOE Joint Genome Institute"/>
            <person name="Walker C."/>
            <person name="Ryu S."/>
            <person name="Na H."/>
            <person name="Zane M."/>
            <person name="LaButti K."/>
            <person name="Lipzen A."/>
            <person name="Haridas S."/>
            <person name="Barry K."/>
            <person name="Grigoriev I.V."/>
            <person name="Quarterman J."/>
            <person name="Slininger P."/>
            <person name="Dien B."/>
            <person name="Trinh C.T."/>
        </authorList>
    </citation>
    <scope>NUCLEOTIDE SEQUENCE [LARGE SCALE GENOMIC DNA]</scope>
    <source>
        <strain evidence="4 5">YB392</strain>
    </source>
</reference>
<evidence type="ECO:0000256" key="2">
    <source>
        <dbReference type="ARBA" id="ARBA00023306"/>
    </source>
</evidence>
<feature type="region of interest" description="Disordered" evidence="3">
    <location>
        <begin position="495"/>
        <end position="540"/>
    </location>
</feature>
<feature type="region of interest" description="Disordered" evidence="3">
    <location>
        <begin position="63"/>
        <end position="167"/>
    </location>
</feature>
<evidence type="ECO:0000256" key="1">
    <source>
        <dbReference type="ARBA" id="ARBA00006180"/>
    </source>
</evidence>
<feature type="compositionally biased region" description="Acidic residues" evidence="3">
    <location>
        <begin position="531"/>
        <end position="540"/>
    </location>
</feature>
<name>A0A371CC64_YARLL</name>
<dbReference type="GO" id="GO:0005829">
    <property type="term" value="C:cytosol"/>
    <property type="evidence" value="ECO:0007669"/>
    <property type="project" value="TreeGrafter"/>
</dbReference>
<dbReference type="VEuPathDB" id="FungiDB:YALI1_F15708g"/>
<dbReference type="GO" id="GO:0019903">
    <property type="term" value="F:protein phosphatase binding"/>
    <property type="evidence" value="ECO:0007669"/>
    <property type="project" value="InterPro"/>
</dbReference>
<dbReference type="InterPro" id="IPR007587">
    <property type="entry name" value="SAPS"/>
</dbReference>
<dbReference type="VEuPathDB" id="FungiDB:YALI0_F11869g"/>
<feature type="compositionally biased region" description="Acidic residues" evidence="3">
    <location>
        <begin position="773"/>
        <end position="782"/>
    </location>
</feature>
<sequence length="857" mass="95779">MSFWRMGSGFSSVSVIDKILDNPDHTLHELLEEPDLLQEVLNSNAKLTEYLRRDDILEELVQLVKGSPESSKEEGQGEGEGESEGSDDKKPNSEEDKDKKDDCDNDNDVEMADSDDKEQPKEEEEEPKQGEQATDAADPDKDDEDSDTSFDSTSSDPSKYKLEEEDQQHYASVASEILSAEVWSLTEALMEREELVQQIWEILDYPAPLSMNQAQFFTKISEHLLDKKTDDMIAFIKRQSNFVERFMRHIDDPPLMDFLLKVISTDKADNSTGIIDFLQKQRLIPSLIAFLGPDVPSYIQSAAGDFVKAFVTMSANSNSDNSTIGPNELSRELVSEPVVREFVRLMLFGGTGLATGVGIIIEIIRKNNSDYDYMPVLFITMKTHPPGPRDPIYLGTLVRIFSQHIPEFQAMLTRPSNKTLKTPIGDIEPLGFERFKICELVAELLHCSNMTLLNDPKGETIVAERDAERERVKQVIAKANEDGGDIDFARLSVSNEDEENEEQNEEEEGEAAKADAEEAKADSAETKAESEAVETEDKDDSLEAIEAALRKDPVVGDLLKISLVDNDVIVTILNMFMKFPWNNFLHNVVFDIVQQILNGPMGDGFNRFLAINLFDKGQLTQLIVDGQQRCDEYETEHGTRIGYMGHLTLISEEVVKFTAVFTPESISPVVAAAVTVPEWIMYVAHTLVKTREQHNALLGGARPDHNSVAHNPDAIILGDGAGNELGEEEAEDDERDGGVVDVDEDAKEDNPDQFSRYMSQQITGDMPDRFGSSDEDDEDDVWEERKFSNDLKPFHTSNKKESSDEDSDVSEGEPEVEIEQEVEVEGADKDAALRSSKEDSQKSDGDANEEPEKSEDA</sequence>